<evidence type="ECO:0000256" key="8">
    <source>
        <dbReference type="ARBA" id="ARBA00025800"/>
    </source>
</evidence>
<evidence type="ECO:0000256" key="4">
    <source>
        <dbReference type="ARBA" id="ARBA00022692"/>
    </source>
</evidence>
<feature type="transmembrane region" description="Helical" evidence="9">
    <location>
        <begin position="139"/>
        <end position="159"/>
    </location>
</feature>
<accession>A0A1S0UAH3</accession>
<feature type="transmembrane region" description="Helical" evidence="9">
    <location>
        <begin position="78"/>
        <end position="99"/>
    </location>
</feature>
<dbReference type="EMBL" id="JH712127">
    <property type="protein sequence ID" value="EFO27690.2"/>
    <property type="molecule type" value="Genomic_DNA"/>
</dbReference>
<dbReference type="OrthoDB" id="73614at2759"/>
<name>A0A1S0UAH3_LOALO</name>
<dbReference type="FunCoup" id="A0A1S0UAH3">
    <property type="interactions" value="2230"/>
</dbReference>
<dbReference type="KEGG" id="loa:LOAG_00785"/>
<feature type="transmembrane region" description="Helical" evidence="9">
    <location>
        <begin position="105"/>
        <end position="127"/>
    </location>
</feature>
<evidence type="ECO:0000256" key="1">
    <source>
        <dbReference type="ARBA" id="ARBA00003566"/>
    </source>
</evidence>
<dbReference type="GO" id="GO:0016020">
    <property type="term" value="C:membrane"/>
    <property type="evidence" value="ECO:0007669"/>
    <property type="project" value="UniProtKB-SubCell"/>
</dbReference>
<gene>
    <name evidence="10" type="ORF">LOAG_00785</name>
</gene>
<organism evidence="10">
    <name type="scientific">Loa loa</name>
    <name type="common">Eye worm</name>
    <name type="synonym">Filaria loa</name>
    <dbReference type="NCBI Taxonomy" id="7209"/>
    <lineage>
        <taxon>Eukaryota</taxon>
        <taxon>Metazoa</taxon>
        <taxon>Ecdysozoa</taxon>
        <taxon>Nematoda</taxon>
        <taxon>Chromadorea</taxon>
        <taxon>Rhabditida</taxon>
        <taxon>Spirurina</taxon>
        <taxon>Spiruromorpha</taxon>
        <taxon>Filarioidea</taxon>
        <taxon>Onchocercidae</taxon>
        <taxon>Loa</taxon>
    </lineage>
</organism>
<dbReference type="GeneID" id="9938158"/>
<dbReference type="Pfam" id="PF04178">
    <property type="entry name" value="Got1"/>
    <property type="match status" value="1"/>
</dbReference>
<dbReference type="GO" id="GO:0012505">
    <property type="term" value="C:endomembrane system"/>
    <property type="evidence" value="ECO:0007669"/>
    <property type="project" value="UniProtKB-ARBA"/>
</dbReference>
<dbReference type="GO" id="GO:0016192">
    <property type="term" value="P:vesicle-mediated transport"/>
    <property type="evidence" value="ECO:0007669"/>
    <property type="project" value="InterPro"/>
</dbReference>
<keyword evidence="6 9" id="KW-1133">Transmembrane helix</keyword>
<keyword evidence="4 9" id="KW-0812">Transmembrane</keyword>
<dbReference type="GO" id="GO:0005737">
    <property type="term" value="C:cytoplasm"/>
    <property type="evidence" value="ECO:0007669"/>
    <property type="project" value="UniProtKB-ARBA"/>
</dbReference>
<keyword evidence="7 9" id="KW-0472">Membrane</keyword>
<evidence type="ECO:0000313" key="10">
    <source>
        <dbReference type="EMBL" id="EFO27690.2"/>
    </source>
</evidence>
<sequence>MNTRDKLRCKIGVLFIRLQEKMRKELVDVNCYDMLQRVYRLFNDDESADVANLSSPSTDGTSQNHFVSSLSWDLRIQCFLGCLCLSIICSLGGSALLFTWRITGFTVMVSLGSILSLFGTCFLMGPLRQLQKMFERGRFLASLMYLLSIVFTLLTGLVFSNPPLALVFVIGQYIAMTWYSITYIPFAREAVLSLCCKCFS</sequence>
<comment type="subcellular location">
    <subcellularLocation>
        <location evidence="2 9">Membrane</location>
        <topology evidence="2 9">Multi-pass membrane protein</topology>
    </subcellularLocation>
</comment>
<dbReference type="InParanoid" id="A0A1S0UAH3"/>
<evidence type="ECO:0000256" key="5">
    <source>
        <dbReference type="ARBA" id="ARBA00022927"/>
    </source>
</evidence>
<evidence type="ECO:0000256" key="3">
    <source>
        <dbReference type="ARBA" id="ARBA00022448"/>
    </source>
</evidence>
<evidence type="ECO:0000256" key="9">
    <source>
        <dbReference type="RuleBase" id="RU363111"/>
    </source>
</evidence>
<dbReference type="PANTHER" id="PTHR23137:SF6">
    <property type="entry name" value="VESICLE TRANSPORT PROTEIN"/>
    <property type="match status" value="1"/>
</dbReference>
<comment type="function">
    <text evidence="1 9">May be involved in fusion of retrograde transport vesicles derived from an endocytic compartment with the Golgi complex.</text>
</comment>
<dbReference type="RefSeq" id="XP_020304002.1">
    <property type="nucleotide sequence ID" value="XM_020445548.1"/>
</dbReference>
<keyword evidence="3 9" id="KW-0813">Transport</keyword>
<dbReference type="GO" id="GO:0015031">
    <property type="term" value="P:protein transport"/>
    <property type="evidence" value="ECO:0007669"/>
    <property type="project" value="UniProtKB-KW"/>
</dbReference>
<dbReference type="OMA" id="GNIFCLC"/>
<dbReference type="CTD" id="9938158"/>
<proteinExistence type="inferred from homology"/>
<dbReference type="PANTHER" id="PTHR23137">
    <property type="entry name" value="VESICLE TRANSPORT PROTEIN-RELATED"/>
    <property type="match status" value="1"/>
</dbReference>
<reference evidence="10" key="1">
    <citation type="submission" date="2012-04" db="EMBL/GenBank/DDBJ databases">
        <title>The Genome Sequence of Loa loa.</title>
        <authorList>
            <consortium name="The Broad Institute Genome Sequencing Platform"/>
            <consortium name="Broad Institute Genome Sequencing Center for Infectious Disease"/>
            <person name="Nutman T.B."/>
            <person name="Fink D.L."/>
            <person name="Russ C."/>
            <person name="Young S."/>
            <person name="Zeng Q."/>
            <person name="Gargeya S."/>
            <person name="Alvarado L."/>
            <person name="Berlin A."/>
            <person name="Chapman S.B."/>
            <person name="Chen Z."/>
            <person name="Freedman E."/>
            <person name="Gellesch M."/>
            <person name="Goldberg J."/>
            <person name="Griggs A."/>
            <person name="Gujja S."/>
            <person name="Heilman E.R."/>
            <person name="Heiman D."/>
            <person name="Howarth C."/>
            <person name="Mehta T."/>
            <person name="Neiman D."/>
            <person name="Pearson M."/>
            <person name="Roberts A."/>
            <person name="Saif S."/>
            <person name="Shea T."/>
            <person name="Shenoy N."/>
            <person name="Sisk P."/>
            <person name="Stolte C."/>
            <person name="Sykes S."/>
            <person name="White J."/>
            <person name="Yandava C."/>
            <person name="Haas B."/>
            <person name="Henn M.R."/>
            <person name="Nusbaum C."/>
            <person name="Birren B."/>
        </authorList>
    </citation>
    <scope>NUCLEOTIDE SEQUENCE [LARGE SCALE GENOMIC DNA]</scope>
</reference>
<evidence type="ECO:0000256" key="7">
    <source>
        <dbReference type="ARBA" id="ARBA00023136"/>
    </source>
</evidence>
<dbReference type="InterPro" id="IPR007305">
    <property type="entry name" value="Vesicle_transpt_Got1/SFT2"/>
</dbReference>
<evidence type="ECO:0000256" key="2">
    <source>
        <dbReference type="ARBA" id="ARBA00004141"/>
    </source>
</evidence>
<comment type="similarity">
    <text evidence="8 9">Belongs to the SFT2 family.</text>
</comment>
<feature type="transmembrane region" description="Helical" evidence="9">
    <location>
        <begin position="165"/>
        <end position="184"/>
    </location>
</feature>
<protein>
    <recommendedName>
        <fullName evidence="9">Vesicle transport protein</fullName>
    </recommendedName>
</protein>
<keyword evidence="5 9" id="KW-0653">Protein transport</keyword>
<evidence type="ECO:0000256" key="6">
    <source>
        <dbReference type="ARBA" id="ARBA00022989"/>
    </source>
</evidence>
<dbReference type="AlphaFoldDB" id="A0A1S0UAH3"/>
<dbReference type="InterPro" id="IPR011691">
    <property type="entry name" value="Vesicle_transpt_SFT2"/>
</dbReference>